<keyword evidence="2" id="KW-1185">Reference proteome</keyword>
<organism evidence="1 2">
    <name type="scientific">Segatella hominis</name>
    <dbReference type="NCBI Taxonomy" id="2518605"/>
    <lineage>
        <taxon>Bacteria</taxon>
        <taxon>Pseudomonadati</taxon>
        <taxon>Bacteroidota</taxon>
        <taxon>Bacteroidia</taxon>
        <taxon>Bacteroidales</taxon>
        <taxon>Prevotellaceae</taxon>
        <taxon>Segatella</taxon>
    </lineage>
</organism>
<accession>A0A4Y8VVV9</accession>
<name>A0A4Y8VVV9_9BACT</name>
<protein>
    <submittedName>
        <fullName evidence="1">Uncharacterized protein</fullName>
    </submittedName>
</protein>
<dbReference type="AlphaFoldDB" id="A0A4Y8VVV9"/>
<proteinExistence type="predicted"/>
<dbReference type="EMBL" id="SGVY01000001">
    <property type="protein sequence ID" value="TFH84546.1"/>
    <property type="molecule type" value="Genomic_DNA"/>
</dbReference>
<comment type="caution">
    <text evidence="1">The sequence shown here is derived from an EMBL/GenBank/DDBJ whole genome shotgun (WGS) entry which is preliminary data.</text>
</comment>
<evidence type="ECO:0000313" key="2">
    <source>
        <dbReference type="Proteomes" id="UP000297872"/>
    </source>
</evidence>
<dbReference type="Proteomes" id="UP000297872">
    <property type="component" value="Unassembled WGS sequence"/>
</dbReference>
<sequence length="87" mass="10217">MQLDFYERIHPRYTIDDRRRSSITAKIWAKPTFSIGIYLRVLYALSWMITYCSLARDDKLGRALQDMGLKNRHIPPLRSCQVASDIV</sequence>
<evidence type="ECO:0000313" key="1">
    <source>
        <dbReference type="EMBL" id="TFH84546.1"/>
    </source>
</evidence>
<gene>
    <name evidence="1" type="ORF">EXN75_00350</name>
</gene>
<dbReference type="OrthoDB" id="8690238at2"/>
<reference evidence="1 2" key="1">
    <citation type="submission" date="2019-02" db="EMBL/GenBank/DDBJ databases">
        <title>Draft Genome Sequence of the Prevotella sp. BCRC 81118, Isolated from Human Feces.</title>
        <authorList>
            <person name="Huang C.-H."/>
        </authorList>
    </citation>
    <scope>NUCLEOTIDE SEQUENCE [LARGE SCALE GENOMIC DNA]</scope>
    <source>
        <strain evidence="1 2">BCRC 81118</strain>
    </source>
</reference>